<gene>
    <name evidence="1" type="ORF">AWB76_05809</name>
</gene>
<reference evidence="2" key="1">
    <citation type="submission" date="2016-01" db="EMBL/GenBank/DDBJ databases">
        <authorList>
            <person name="Peeters Charlotte."/>
        </authorList>
    </citation>
    <scope>NUCLEOTIDE SEQUENCE [LARGE SCALE GENOMIC DNA]</scope>
</reference>
<organism evidence="1 2">
    <name type="scientific">Caballeronia temeraria</name>
    <dbReference type="NCBI Taxonomy" id="1777137"/>
    <lineage>
        <taxon>Bacteria</taxon>
        <taxon>Pseudomonadati</taxon>
        <taxon>Pseudomonadota</taxon>
        <taxon>Betaproteobacteria</taxon>
        <taxon>Burkholderiales</taxon>
        <taxon>Burkholderiaceae</taxon>
        <taxon>Caballeronia</taxon>
    </lineage>
</organism>
<keyword evidence="2" id="KW-1185">Reference proteome</keyword>
<dbReference type="STRING" id="1777137.AWB76_05809"/>
<sequence>MCAICNFRIEFGVGHPAALTVAVATREAIEAGLIDPVDAEQGLLAAARARMSSIDALNLLQARIEETHAPERLLALPDFYVFLVESDTWGFFRATTDGFDPDIVPEVPDVRATDAARRSCIVVMPEAGLRAWLAGRLDARTALERSLFHVDAPALAQATLAAMLADAEVPVVDER</sequence>
<dbReference type="EMBL" id="FCOI02000026">
    <property type="protein sequence ID" value="SAK84163.1"/>
    <property type="molecule type" value="Genomic_DNA"/>
</dbReference>
<evidence type="ECO:0000313" key="1">
    <source>
        <dbReference type="EMBL" id="SAK84163.1"/>
    </source>
</evidence>
<dbReference type="RefSeq" id="WP_061163486.1">
    <property type="nucleotide sequence ID" value="NZ_FCOI02000026.1"/>
</dbReference>
<protein>
    <submittedName>
        <fullName evidence="1">Uncharacterized protein</fullName>
    </submittedName>
</protein>
<name>A0A158CP86_9BURK</name>
<proteinExistence type="predicted"/>
<dbReference type="Proteomes" id="UP000054624">
    <property type="component" value="Unassembled WGS sequence"/>
</dbReference>
<accession>A0A158CP86</accession>
<dbReference type="OrthoDB" id="9095835at2"/>
<evidence type="ECO:0000313" key="2">
    <source>
        <dbReference type="Proteomes" id="UP000054624"/>
    </source>
</evidence>
<dbReference type="AlphaFoldDB" id="A0A158CP86"/>